<evidence type="ECO:0000256" key="1">
    <source>
        <dbReference type="SAM" id="MobiDB-lite"/>
    </source>
</evidence>
<name>A0A7C3CGV2_9BACT</name>
<feature type="transmembrane region" description="Helical" evidence="2">
    <location>
        <begin position="66"/>
        <end position="86"/>
    </location>
</feature>
<feature type="compositionally biased region" description="Acidic residues" evidence="1">
    <location>
        <begin position="12"/>
        <end position="22"/>
    </location>
</feature>
<keyword evidence="2" id="KW-0812">Transmembrane</keyword>
<comment type="caution">
    <text evidence="3">The sequence shown here is derived from an EMBL/GenBank/DDBJ whole genome shotgun (WGS) entry which is preliminary data.</text>
</comment>
<feature type="region of interest" description="Disordered" evidence="1">
    <location>
        <begin position="95"/>
        <end position="118"/>
    </location>
</feature>
<reference evidence="3" key="1">
    <citation type="journal article" date="2020" name="mSystems">
        <title>Genome- and Community-Level Interaction Insights into Carbon Utilization and Element Cycling Functions of Hydrothermarchaeota in Hydrothermal Sediment.</title>
        <authorList>
            <person name="Zhou Z."/>
            <person name="Liu Y."/>
            <person name="Xu W."/>
            <person name="Pan J."/>
            <person name="Luo Z.H."/>
            <person name="Li M."/>
        </authorList>
    </citation>
    <scope>NUCLEOTIDE SEQUENCE [LARGE SCALE GENOMIC DNA]</scope>
    <source>
        <strain evidence="3">HyVt-483</strain>
    </source>
</reference>
<dbReference type="Proteomes" id="UP000886043">
    <property type="component" value="Unassembled WGS sequence"/>
</dbReference>
<dbReference type="EMBL" id="DRMH01000101">
    <property type="protein sequence ID" value="HFC98310.1"/>
    <property type="molecule type" value="Genomic_DNA"/>
</dbReference>
<feature type="region of interest" description="Disordered" evidence="1">
    <location>
        <begin position="1"/>
        <end position="59"/>
    </location>
</feature>
<dbReference type="AlphaFoldDB" id="A0A7C3CGV2"/>
<protein>
    <submittedName>
        <fullName evidence="3">Uncharacterized protein</fullName>
    </submittedName>
</protein>
<keyword evidence="2" id="KW-0472">Membrane</keyword>
<keyword evidence="2" id="KW-1133">Transmembrane helix</keyword>
<evidence type="ECO:0000256" key="2">
    <source>
        <dbReference type="SAM" id="Phobius"/>
    </source>
</evidence>
<accession>A0A7C3CGV2</accession>
<gene>
    <name evidence="3" type="ORF">ENJ40_07635</name>
</gene>
<proteinExistence type="predicted"/>
<sequence length="224" mass="24833">MEQEKEKKEEGLPPEDFPEEVPEPPPEPGEVKEEPPEELIRALESAEGEAEEETPSPGRWKRASRILLGVGIFGCLFGLVLGVYTLKGLLHPAGGKTRPVESSIPAETPAQGPLGSLPLPGRPEHTLVLKHFLIPLQSEGGAPVFIKASVVLYFTTQKEVLRARKLENPLRTIIYETFKNIPFYYWRSPEGVKKIRAALLKSLKERAPENLVPVSVEVTGYILK</sequence>
<feature type="compositionally biased region" description="Basic and acidic residues" evidence="1">
    <location>
        <begin position="1"/>
        <end position="11"/>
    </location>
</feature>
<feature type="compositionally biased region" description="Basic and acidic residues" evidence="1">
    <location>
        <begin position="29"/>
        <end position="41"/>
    </location>
</feature>
<evidence type="ECO:0000313" key="3">
    <source>
        <dbReference type="EMBL" id="HFC98310.1"/>
    </source>
</evidence>
<organism evidence="3">
    <name type="scientific">Thermosulfurimonas dismutans</name>
    <dbReference type="NCBI Taxonomy" id="999894"/>
    <lineage>
        <taxon>Bacteria</taxon>
        <taxon>Pseudomonadati</taxon>
        <taxon>Thermodesulfobacteriota</taxon>
        <taxon>Thermodesulfobacteria</taxon>
        <taxon>Thermodesulfobacteriales</taxon>
        <taxon>Thermodesulfobacteriaceae</taxon>
        <taxon>Thermosulfurimonas</taxon>
    </lineage>
</organism>